<proteinExistence type="predicted"/>
<dbReference type="EMBL" id="UYSU01032925">
    <property type="protein sequence ID" value="VDL90978.1"/>
    <property type="molecule type" value="Genomic_DNA"/>
</dbReference>
<reference evidence="3" key="1">
    <citation type="submission" date="2016-06" db="UniProtKB">
        <authorList>
            <consortium name="WormBaseParasite"/>
        </authorList>
    </citation>
    <scope>IDENTIFICATION</scope>
</reference>
<accession>A0A183SK45</accession>
<dbReference type="AlphaFoldDB" id="A0A183SK45"/>
<gene>
    <name evidence="1" type="ORF">SSLN_LOCUS4593</name>
</gene>
<reference evidence="1 2" key="2">
    <citation type="submission" date="2018-11" db="EMBL/GenBank/DDBJ databases">
        <authorList>
            <consortium name="Pathogen Informatics"/>
        </authorList>
    </citation>
    <scope>NUCLEOTIDE SEQUENCE [LARGE SCALE GENOMIC DNA]</scope>
    <source>
        <strain evidence="1 2">NST_G2</strain>
    </source>
</reference>
<evidence type="ECO:0000313" key="1">
    <source>
        <dbReference type="EMBL" id="VDL90978.1"/>
    </source>
</evidence>
<dbReference type="Proteomes" id="UP000275846">
    <property type="component" value="Unassembled WGS sequence"/>
</dbReference>
<evidence type="ECO:0000313" key="2">
    <source>
        <dbReference type="Proteomes" id="UP000275846"/>
    </source>
</evidence>
<evidence type="ECO:0000313" key="3">
    <source>
        <dbReference type="WBParaSite" id="SSLN_0000474801-mRNA-1"/>
    </source>
</evidence>
<name>A0A183SK45_SCHSO</name>
<dbReference type="WBParaSite" id="SSLN_0000474801-mRNA-1">
    <property type="protein sequence ID" value="SSLN_0000474801-mRNA-1"/>
    <property type="gene ID" value="SSLN_0000474801"/>
</dbReference>
<organism evidence="3">
    <name type="scientific">Schistocephalus solidus</name>
    <name type="common">Tapeworm</name>
    <dbReference type="NCBI Taxonomy" id="70667"/>
    <lineage>
        <taxon>Eukaryota</taxon>
        <taxon>Metazoa</taxon>
        <taxon>Spiralia</taxon>
        <taxon>Lophotrochozoa</taxon>
        <taxon>Platyhelminthes</taxon>
        <taxon>Cestoda</taxon>
        <taxon>Eucestoda</taxon>
        <taxon>Diphyllobothriidea</taxon>
        <taxon>Diphyllobothriidae</taxon>
        <taxon>Schistocephalus</taxon>
    </lineage>
</organism>
<keyword evidence="2" id="KW-1185">Reference proteome</keyword>
<protein>
    <submittedName>
        <fullName evidence="3">NP1</fullName>
    </submittedName>
</protein>
<sequence>MSSYDRHFEEYSRSFMFSAFLMDAYRVEYPGTRITYWMDGQHINQLRKHSHSRVPQTTIHELLLACDCVLNAKTVEDIQRNMDLFGATFNNF</sequence>